<keyword evidence="10" id="KW-0539">Nucleus</keyword>
<comment type="caution">
    <text evidence="13">The sequence shown here is derived from an EMBL/GenBank/DDBJ whole genome shotgun (WGS) entry which is preliminary data.</text>
</comment>
<evidence type="ECO:0000256" key="9">
    <source>
        <dbReference type="ARBA" id="ARBA00023136"/>
    </source>
</evidence>
<keyword evidence="14" id="KW-1185">Reference proteome</keyword>
<keyword evidence="5" id="KW-0938">Abscisic acid signaling pathway</keyword>
<evidence type="ECO:0000256" key="1">
    <source>
        <dbReference type="ARBA" id="ARBA00004123"/>
    </source>
</evidence>
<dbReference type="SUPFAM" id="SSF49562">
    <property type="entry name" value="C2 domain (Calcium/lipid-binding domain, CaLB)"/>
    <property type="match status" value="1"/>
</dbReference>
<dbReference type="SMART" id="SM00239">
    <property type="entry name" value="C2"/>
    <property type="match status" value="1"/>
</dbReference>
<dbReference type="InterPro" id="IPR044562">
    <property type="entry name" value="CAR1-11"/>
</dbReference>
<evidence type="ECO:0000256" key="2">
    <source>
        <dbReference type="ARBA" id="ARBA00004236"/>
    </source>
</evidence>
<dbReference type="PRINTS" id="PR00360">
    <property type="entry name" value="C2DOMAIN"/>
</dbReference>
<evidence type="ECO:0000256" key="7">
    <source>
        <dbReference type="ARBA" id="ARBA00022837"/>
    </source>
</evidence>
<dbReference type="GO" id="GO:0009738">
    <property type="term" value="P:abscisic acid-activated signaling pathway"/>
    <property type="evidence" value="ECO:0007669"/>
    <property type="project" value="UniProtKB-KW"/>
</dbReference>
<evidence type="ECO:0000256" key="6">
    <source>
        <dbReference type="ARBA" id="ARBA00022723"/>
    </source>
</evidence>
<evidence type="ECO:0000256" key="3">
    <source>
        <dbReference type="ARBA" id="ARBA00022468"/>
    </source>
</evidence>
<gene>
    <name evidence="13" type="ORF">H6P81_001267</name>
</gene>
<keyword evidence="8" id="KW-0446">Lipid-binding</keyword>
<dbReference type="InterPro" id="IPR035892">
    <property type="entry name" value="C2_domain_sf"/>
</dbReference>
<evidence type="ECO:0000256" key="11">
    <source>
        <dbReference type="ARBA" id="ARBA00024037"/>
    </source>
</evidence>
<dbReference type="GO" id="GO:0005096">
    <property type="term" value="F:GTPase activator activity"/>
    <property type="evidence" value="ECO:0007669"/>
    <property type="project" value="UniProtKB-KW"/>
</dbReference>
<keyword evidence="3" id="KW-0343">GTPase activation</keyword>
<keyword evidence="4" id="KW-1003">Cell membrane</keyword>
<dbReference type="Pfam" id="PF00168">
    <property type="entry name" value="C2"/>
    <property type="match status" value="1"/>
</dbReference>
<name>A0AAV7F816_ARIFI</name>
<evidence type="ECO:0000256" key="8">
    <source>
        <dbReference type="ARBA" id="ARBA00023121"/>
    </source>
</evidence>
<evidence type="ECO:0000256" key="10">
    <source>
        <dbReference type="ARBA" id="ARBA00023242"/>
    </source>
</evidence>
<dbReference type="GO" id="GO:0046872">
    <property type="term" value="F:metal ion binding"/>
    <property type="evidence" value="ECO:0007669"/>
    <property type="project" value="UniProtKB-KW"/>
</dbReference>
<dbReference type="GO" id="GO:0005886">
    <property type="term" value="C:plasma membrane"/>
    <property type="evidence" value="ECO:0007669"/>
    <property type="project" value="UniProtKB-SubCell"/>
</dbReference>
<evidence type="ECO:0000256" key="4">
    <source>
        <dbReference type="ARBA" id="ARBA00022475"/>
    </source>
</evidence>
<dbReference type="GO" id="GO:0008289">
    <property type="term" value="F:lipid binding"/>
    <property type="evidence" value="ECO:0007669"/>
    <property type="project" value="UniProtKB-KW"/>
</dbReference>
<protein>
    <recommendedName>
        <fullName evidence="12">C2 domain-containing protein</fullName>
    </recommendedName>
</protein>
<comment type="subcellular location">
    <subcellularLocation>
        <location evidence="2">Cell membrane</location>
    </subcellularLocation>
    <subcellularLocation>
        <location evidence="1">Nucleus</location>
    </subcellularLocation>
</comment>
<keyword evidence="7" id="KW-0106">Calcium</keyword>
<dbReference type="EMBL" id="JAINDJ010000002">
    <property type="protein sequence ID" value="KAG9456759.1"/>
    <property type="molecule type" value="Genomic_DNA"/>
</dbReference>
<evidence type="ECO:0000256" key="5">
    <source>
        <dbReference type="ARBA" id="ARBA00022682"/>
    </source>
</evidence>
<evidence type="ECO:0000313" key="13">
    <source>
        <dbReference type="EMBL" id="KAG9456759.1"/>
    </source>
</evidence>
<dbReference type="InterPro" id="IPR000008">
    <property type="entry name" value="C2_dom"/>
</dbReference>
<evidence type="ECO:0000259" key="12">
    <source>
        <dbReference type="PROSITE" id="PS50004"/>
    </source>
</evidence>
<reference evidence="13 14" key="1">
    <citation type="submission" date="2021-07" db="EMBL/GenBank/DDBJ databases">
        <title>The Aristolochia fimbriata genome: insights into angiosperm evolution, floral development and chemical biosynthesis.</title>
        <authorList>
            <person name="Jiao Y."/>
        </authorList>
    </citation>
    <scope>NUCLEOTIDE SEQUENCE [LARGE SCALE GENOMIC DNA]</scope>
    <source>
        <strain evidence="13">IBCAS-2021</strain>
        <tissue evidence="13">Leaf</tissue>
    </source>
</reference>
<feature type="domain" description="C2" evidence="12">
    <location>
        <begin position="17"/>
        <end position="128"/>
    </location>
</feature>
<sequence length="190" mass="21284">MDGAGAADSVSSPVSVRSSYPSFSSMEQLMGLLRVRVVKGLNLAVRDLSTSDPYIVLRMGKQKLKTHVVKKNVNPEWNEELTFSISYPIIPIKLEVFDKDTFSHDDKMGDAELDIVPFIQAVKLNLQDLGNGTVVEKLVPNRLNCLAEESRIVWLDGKLVQDVCVRLRNVECGEVELQLQWINLPGRKAF</sequence>
<keyword evidence="9" id="KW-0472">Membrane</keyword>
<organism evidence="13 14">
    <name type="scientific">Aristolochia fimbriata</name>
    <name type="common">White veined hardy Dutchman's pipe vine</name>
    <dbReference type="NCBI Taxonomy" id="158543"/>
    <lineage>
        <taxon>Eukaryota</taxon>
        <taxon>Viridiplantae</taxon>
        <taxon>Streptophyta</taxon>
        <taxon>Embryophyta</taxon>
        <taxon>Tracheophyta</taxon>
        <taxon>Spermatophyta</taxon>
        <taxon>Magnoliopsida</taxon>
        <taxon>Magnoliidae</taxon>
        <taxon>Piperales</taxon>
        <taxon>Aristolochiaceae</taxon>
        <taxon>Aristolochia</taxon>
    </lineage>
</organism>
<dbReference type="AlphaFoldDB" id="A0AAV7F816"/>
<dbReference type="PANTHER" id="PTHR45933">
    <property type="entry name" value="PROTEIN C2-DOMAIN ABA-RELATED 4"/>
    <property type="match status" value="1"/>
</dbReference>
<dbReference type="PANTHER" id="PTHR45933:SF5">
    <property type="entry name" value="PROTEIN C2-DOMAIN ABA-RELATED 4"/>
    <property type="match status" value="1"/>
</dbReference>
<comment type="similarity">
    <text evidence="11">Belongs to the plant CAR protein family.</text>
</comment>
<dbReference type="CDD" id="cd04038">
    <property type="entry name" value="C2_ArfGAP"/>
    <property type="match status" value="1"/>
</dbReference>
<keyword evidence="6" id="KW-0479">Metal-binding</keyword>
<dbReference type="GO" id="GO:0005634">
    <property type="term" value="C:nucleus"/>
    <property type="evidence" value="ECO:0007669"/>
    <property type="project" value="UniProtKB-SubCell"/>
</dbReference>
<proteinExistence type="inferred from homology"/>
<accession>A0AAV7F816</accession>
<dbReference type="Proteomes" id="UP000825729">
    <property type="component" value="Unassembled WGS sequence"/>
</dbReference>
<dbReference type="Gene3D" id="2.60.40.150">
    <property type="entry name" value="C2 domain"/>
    <property type="match status" value="1"/>
</dbReference>
<evidence type="ECO:0000313" key="14">
    <source>
        <dbReference type="Proteomes" id="UP000825729"/>
    </source>
</evidence>
<dbReference type="PROSITE" id="PS50004">
    <property type="entry name" value="C2"/>
    <property type="match status" value="1"/>
</dbReference>